<sequence length="253" mass="27121">MPSRPYAHHRSLARSAIIASLGVACVASLGMALHSSPASAQIAVYDPSNFSQNVLTAARTLQQVNNQIRSLQNEATSLINQARNLSKISFPELQAITRTLREIDQLMGQAQAIEFQVASTERQFRSLFPNGAGPLLTGRAQMAAAQARMDASVAAFRQTMTVQSQIAQTVQVDAETLSGIVARSQGAEGALQVGQATNQLLALTAKQQFQIQQLMAAQYRAEAIEQARRAQAQADAHAATTRFLGSGSAYTPR</sequence>
<feature type="signal peptide" evidence="2">
    <location>
        <begin position="1"/>
        <end position="40"/>
    </location>
</feature>
<keyword evidence="4" id="KW-1185">Reference proteome</keyword>
<organism evidence="3 4">
    <name type="scientific">Sphingomonas qomolangmaensis</name>
    <dbReference type="NCBI Taxonomy" id="2918765"/>
    <lineage>
        <taxon>Bacteria</taxon>
        <taxon>Pseudomonadati</taxon>
        <taxon>Pseudomonadota</taxon>
        <taxon>Alphaproteobacteria</taxon>
        <taxon>Sphingomonadales</taxon>
        <taxon>Sphingomonadaceae</taxon>
        <taxon>Sphingomonas</taxon>
    </lineage>
</organism>
<evidence type="ECO:0000313" key="3">
    <source>
        <dbReference type="EMBL" id="UUL82401.1"/>
    </source>
</evidence>
<name>A0ABY5L8B4_9SPHN</name>
<keyword evidence="2" id="KW-0732">Signal</keyword>
<dbReference type="SUPFAM" id="SSF101082">
    <property type="entry name" value="Typo IV secretion system protein TraC"/>
    <property type="match status" value="1"/>
</dbReference>
<reference evidence="3" key="1">
    <citation type="submission" date="2022-07" db="EMBL/GenBank/DDBJ databases">
        <title>Sphingomonas sp. nov., a novel bacterium isolated from the north slope of the Mount Everest.</title>
        <authorList>
            <person name="Cui X."/>
            <person name="Liu Y."/>
        </authorList>
    </citation>
    <scope>NUCLEOTIDE SEQUENCE</scope>
    <source>
        <strain evidence="3">S5-59</strain>
    </source>
</reference>
<gene>
    <name evidence="3" type="primary">trbJ</name>
    <name evidence="3" type="ORF">NMP03_14705</name>
</gene>
<dbReference type="PROSITE" id="PS51257">
    <property type="entry name" value="PROKAR_LIPOPROTEIN"/>
    <property type="match status" value="1"/>
</dbReference>
<evidence type="ECO:0000256" key="2">
    <source>
        <dbReference type="SAM" id="SignalP"/>
    </source>
</evidence>
<dbReference type="NCBIfam" id="TIGR02780">
    <property type="entry name" value="TrbJ_Ti"/>
    <property type="match status" value="1"/>
</dbReference>
<dbReference type="Proteomes" id="UP001058533">
    <property type="component" value="Chromosome"/>
</dbReference>
<dbReference type="InterPro" id="IPR014147">
    <property type="entry name" value="T4SS_TrbJ"/>
</dbReference>
<proteinExistence type="predicted"/>
<dbReference type="NCBIfam" id="NF010448">
    <property type="entry name" value="PRK13874.1"/>
    <property type="match status" value="1"/>
</dbReference>
<accession>A0ABY5L8B4</accession>
<feature type="coiled-coil region" evidence="1">
    <location>
        <begin position="54"/>
        <end position="88"/>
    </location>
</feature>
<dbReference type="EMBL" id="CP101740">
    <property type="protein sequence ID" value="UUL82401.1"/>
    <property type="molecule type" value="Genomic_DNA"/>
</dbReference>
<protein>
    <submittedName>
        <fullName evidence="3">P-type conjugative transfer protein TrbJ</fullName>
    </submittedName>
</protein>
<dbReference type="RefSeq" id="WP_256506225.1">
    <property type="nucleotide sequence ID" value="NZ_CP101740.1"/>
</dbReference>
<feature type="chain" id="PRO_5047548179" evidence="2">
    <location>
        <begin position="41"/>
        <end position="253"/>
    </location>
</feature>
<evidence type="ECO:0000256" key="1">
    <source>
        <dbReference type="SAM" id="Coils"/>
    </source>
</evidence>
<evidence type="ECO:0000313" key="4">
    <source>
        <dbReference type="Proteomes" id="UP001058533"/>
    </source>
</evidence>
<keyword evidence="1" id="KW-0175">Coiled coil</keyword>